<proteinExistence type="predicted"/>
<dbReference type="EMBL" id="JABFBC010000001">
    <property type="protein sequence ID" value="NNU79396.1"/>
    <property type="molecule type" value="Genomic_DNA"/>
</dbReference>
<evidence type="ECO:0000313" key="3">
    <source>
        <dbReference type="Proteomes" id="UP000572377"/>
    </source>
</evidence>
<keyword evidence="1" id="KW-0732">Signal</keyword>
<dbReference type="AlphaFoldDB" id="A0A849KYP4"/>
<protein>
    <recommendedName>
        <fullName evidence="4">Tetratricopeptide repeat protein</fullName>
    </recommendedName>
</protein>
<organism evidence="2 3">
    <name type="scientific">Halovulum dunhuangense</name>
    <dbReference type="NCBI Taxonomy" id="1505036"/>
    <lineage>
        <taxon>Bacteria</taxon>
        <taxon>Pseudomonadati</taxon>
        <taxon>Pseudomonadota</taxon>
        <taxon>Alphaproteobacteria</taxon>
        <taxon>Rhodobacterales</taxon>
        <taxon>Paracoccaceae</taxon>
        <taxon>Halovulum</taxon>
    </lineage>
</organism>
<keyword evidence="3" id="KW-1185">Reference proteome</keyword>
<dbReference type="Gene3D" id="1.25.40.10">
    <property type="entry name" value="Tetratricopeptide repeat domain"/>
    <property type="match status" value="1"/>
</dbReference>
<evidence type="ECO:0000256" key="1">
    <source>
        <dbReference type="SAM" id="SignalP"/>
    </source>
</evidence>
<reference evidence="2 3" key="1">
    <citation type="submission" date="2020-05" db="EMBL/GenBank/DDBJ databases">
        <title>Gimesia benthica sp. nov., a novel planctomycete isolated from a deep-sea water sample of the Northwest Indian Ocean.</title>
        <authorList>
            <person name="Wang J."/>
            <person name="Ruan C."/>
            <person name="Song L."/>
            <person name="Zhu Y."/>
            <person name="Li A."/>
            <person name="Zheng X."/>
            <person name="Wang L."/>
            <person name="Lu Z."/>
            <person name="Huang Y."/>
            <person name="Du W."/>
            <person name="Zhou Y."/>
            <person name="Huang L."/>
            <person name="Dai X."/>
        </authorList>
    </citation>
    <scope>NUCLEOTIDE SEQUENCE [LARGE SCALE GENOMIC DNA]</scope>
    <source>
        <strain evidence="2 3">YYQ-30</strain>
    </source>
</reference>
<dbReference type="InterPro" id="IPR011990">
    <property type="entry name" value="TPR-like_helical_dom_sf"/>
</dbReference>
<feature type="signal peptide" evidence="1">
    <location>
        <begin position="1"/>
        <end position="17"/>
    </location>
</feature>
<sequence length="242" mass="24459">MRRLPLLLLFLATPAMAQIDSEASCAAALSADPAAAREQAAAWRIAGGGTPARLCEAAALQALGANEAAARALTALGQDPNAGMAAAARAGVLAEAGALWWRLGADALARDTLSAAHRLTPEDGALALKLAEMELALGAPQAALPLLDAALDHDHAGHDHGGDAAALLLRAQARRLTGDLEGAASDLAELPDSPAILLERGLLAQAGGTLHEAADHFFAVIRQAPGTPEALAAQTALQDMAL</sequence>
<comment type="caution">
    <text evidence="2">The sequence shown here is derived from an EMBL/GenBank/DDBJ whole genome shotgun (WGS) entry which is preliminary data.</text>
</comment>
<dbReference type="Proteomes" id="UP000572377">
    <property type="component" value="Unassembled WGS sequence"/>
</dbReference>
<feature type="chain" id="PRO_5032516747" description="Tetratricopeptide repeat protein" evidence="1">
    <location>
        <begin position="18"/>
        <end position="242"/>
    </location>
</feature>
<gene>
    <name evidence="2" type="ORF">HMH01_02995</name>
</gene>
<accession>A0A849KYP4</accession>
<evidence type="ECO:0008006" key="4">
    <source>
        <dbReference type="Google" id="ProtNLM"/>
    </source>
</evidence>
<dbReference type="RefSeq" id="WP_171322325.1">
    <property type="nucleotide sequence ID" value="NZ_JABFBC010000001.1"/>
</dbReference>
<name>A0A849KYP4_9RHOB</name>
<evidence type="ECO:0000313" key="2">
    <source>
        <dbReference type="EMBL" id="NNU79396.1"/>
    </source>
</evidence>
<dbReference type="SUPFAM" id="SSF48452">
    <property type="entry name" value="TPR-like"/>
    <property type="match status" value="1"/>
</dbReference>